<sequence length="76" mass="8103">MIQSSLSSALIAPPVKVNAVALNDQLFAEFNMLYVPRVDAVVAIEVTVPSAATLSRARFFIARVGCAATASFWLCT</sequence>
<evidence type="ECO:0000313" key="2">
    <source>
        <dbReference type="Proteomes" id="UP000566071"/>
    </source>
</evidence>
<comment type="caution">
    <text evidence="1">The sequence shown here is derived from an EMBL/GenBank/DDBJ whole genome shotgun (WGS) entry which is preliminary data.</text>
</comment>
<proteinExistence type="predicted"/>
<accession>A0ABX1W1C0</accession>
<dbReference type="EMBL" id="JABFCR010000028">
    <property type="protein sequence ID" value="NNU34029.1"/>
    <property type="molecule type" value="Genomic_DNA"/>
</dbReference>
<gene>
    <name evidence="1" type="ORF">HK413_07460</name>
</gene>
<name>A0ABX1W1C0_9SPHI</name>
<dbReference type="Proteomes" id="UP000566071">
    <property type="component" value="Unassembled WGS sequence"/>
</dbReference>
<evidence type="ECO:0000313" key="1">
    <source>
        <dbReference type="EMBL" id="NNU34029.1"/>
    </source>
</evidence>
<keyword evidence="2" id="KW-1185">Reference proteome</keyword>
<protein>
    <submittedName>
        <fullName evidence="1">Uncharacterized protein</fullName>
    </submittedName>
</protein>
<reference evidence="1 2" key="1">
    <citation type="submission" date="2020-05" db="EMBL/GenBank/DDBJ databases">
        <authorList>
            <person name="Khan S.A."/>
            <person name="Jeon C.O."/>
            <person name="Chun B.H."/>
        </authorList>
    </citation>
    <scope>NUCLEOTIDE SEQUENCE [LARGE SCALE GENOMIC DNA]</scope>
    <source>
        <strain evidence="1 2">S1162</strain>
    </source>
</reference>
<dbReference type="RefSeq" id="WP_175269713.1">
    <property type="nucleotide sequence ID" value="NZ_JABFCR010000028.1"/>
</dbReference>
<organism evidence="1 2">
    <name type="scientific">Mucilaginibacter humi</name>
    <dbReference type="NCBI Taxonomy" id="2732510"/>
    <lineage>
        <taxon>Bacteria</taxon>
        <taxon>Pseudomonadati</taxon>
        <taxon>Bacteroidota</taxon>
        <taxon>Sphingobacteriia</taxon>
        <taxon>Sphingobacteriales</taxon>
        <taxon>Sphingobacteriaceae</taxon>
        <taxon>Mucilaginibacter</taxon>
    </lineage>
</organism>